<reference evidence="1" key="1">
    <citation type="submission" date="2021-06" db="EMBL/GenBank/DDBJ databases">
        <title>Comparative genomics, transcriptomics and evolutionary studies reveal genomic signatures of adaptation to plant cell wall in hemibiotrophic fungi.</title>
        <authorList>
            <consortium name="DOE Joint Genome Institute"/>
            <person name="Baroncelli R."/>
            <person name="Diaz J.F."/>
            <person name="Benocci T."/>
            <person name="Peng M."/>
            <person name="Battaglia E."/>
            <person name="Haridas S."/>
            <person name="Andreopoulos W."/>
            <person name="Labutti K."/>
            <person name="Pangilinan J."/>
            <person name="Floch G.L."/>
            <person name="Makela M.R."/>
            <person name="Henrissat B."/>
            <person name="Grigoriev I.V."/>
            <person name="Crouch J.A."/>
            <person name="De Vries R.P."/>
            <person name="Sukno S.A."/>
            <person name="Thon M.R."/>
        </authorList>
    </citation>
    <scope>NUCLEOTIDE SEQUENCE</scope>
    <source>
        <strain evidence="1">CBS 102054</strain>
    </source>
</reference>
<dbReference type="RefSeq" id="XP_060451535.1">
    <property type="nucleotide sequence ID" value="XM_060595238.1"/>
</dbReference>
<organism evidence="1 2">
    <name type="scientific">Colletotrichum phormii</name>
    <dbReference type="NCBI Taxonomy" id="359342"/>
    <lineage>
        <taxon>Eukaryota</taxon>
        <taxon>Fungi</taxon>
        <taxon>Dikarya</taxon>
        <taxon>Ascomycota</taxon>
        <taxon>Pezizomycotina</taxon>
        <taxon>Sordariomycetes</taxon>
        <taxon>Hypocreomycetidae</taxon>
        <taxon>Glomerellales</taxon>
        <taxon>Glomerellaceae</taxon>
        <taxon>Colletotrichum</taxon>
        <taxon>Colletotrichum acutatum species complex</taxon>
    </lineage>
</organism>
<gene>
    <name evidence="1" type="ORF">BDP81DRAFT_4881</name>
</gene>
<evidence type="ECO:0000313" key="2">
    <source>
        <dbReference type="Proteomes" id="UP001243989"/>
    </source>
</evidence>
<sequence length="161" mass="17062">MGGSFVKAATQSPGAALPLSATCSTLLPSPPPTHLTTSRPFAHPQVGLGLQLLSDIETWPAGQIAAANETPRRQRALTAHCACHSHSSPSSPLLHPKSTTSHLPVTFPTFDLTTHRRPLPSSLPSAQDFCQFHLAPTIPESSELSSFDSTFLLFSQSSPTT</sequence>
<dbReference type="GeneID" id="85480100"/>
<keyword evidence="2" id="KW-1185">Reference proteome</keyword>
<dbReference type="Proteomes" id="UP001243989">
    <property type="component" value="Unassembled WGS sequence"/>
</dbReference>
<dbReference type="EMBL" id="JAHMHQ010000001">
    <property type="protein sequence ID" value="KAK1655491.1"/>
    <property type="molecule type" value="Genomic_DNA"/>
</dbReference>
<evidence type="ECO:0000313" key="1">
    <source>
        <dbReference type="EMBL" id="KAK1655491.1"/>
    </source>
</evidence>
<proteinExistence type="predicted"/>
<comment type="caution">
    <text evidence="1">The sequence shown here is derived from an EMBL/GenBank/DDBJ whole genome shotgun (WGS) entry which is preliminary data.</text>
</comment>
<protein>
    <submittedName>
        <fullName evidence="1">Uncharacterized protein</fullName>
    </submittedName>
</protein>
<dbReference type="AlphaFoldDB" id="A0AAJ0A2Z9"/>
<accession>A0AAJ0A2Z9</accession>
<name>A0AAJ0A2Z9_9PEZI</name>